<dbReference type="EMBL" id="JAXQNO010000013">
    <property type="protein sequence ID" value="KAK4786346.1"/>
    <property type="molecule type" value="Genomic_DNA"/>
</dbReference>
<accession>A0AAN7R3Y6</accession>
<feature type="compositionally biased region" description="Polar residues" evidence="1">
    <location>
        <begin position="177"/>
        <end position="189"/>
    </location>
</feature>
<dbReference type="SUPFAM" id="SSF49562">
    <property type="entry name" value="C2 domain (Calcium/lipid-binding domain, CaLB)"/>
    <property type="match status" value="1"/>
</dbReference>
<proteinExistence type="predicted"/>
<dbReference type="Gene3D" id="2.60.40.150">
    <property type="entry name" value="C2 domain"/>
    <property type="match status" value="1"/>
</dbReference>
<evidence type="ECO:0000256" key="1">
    <source>
        <dbReference type="SAM" id="MobiDB-lite"/>
    </source>
</evidence>
<reference evidence="3 4" key="1">
    <citation type="journal article" date="2023" name="Hortic Res">
        <title>Pangenome of water caltrop reveals structural variations and asymmetric subgenome divergence after allopolyploidization.</title>
        <authorList>
            <person name="Zhang X."/>
            <person name="Chen Y."/>
            <person name="Wang L."/>
            <person name="Yuan Y."/>
            <person name="Fang M."/>
            <person name="Shi L."/>
            <person name="Lu R."/>
            <person name="Comes H.P."/>
            <person name="Ma Y."/>
            <person name="Chen Y."/>
            <person name="Huang G."/>
            <person name="Zhou Y."/>
            <person name="Zheng Z."/>
            <person name="Qiu Y."/>
        </authorList>
    </citation>
    <scope>NUCLEOTIDE SEQUENCE [LARGE SCALE GENOMIC DNA]</scope>
    <source>
        <strain evidence="3">F231</strain>
    </source>
</reference>
<dbReference type="PANTHER" id="PTHR32246:SF28">
    <property type="entry name" value="C2 DOMAIN-CONTAINING PROTEIN"/>
    <property type="match status" value="1"/>
</dbReference>
<name>A0AAN7R3Y6_TRANT</name>
<evidence type="ECO:0000313" key="3">
    <source>
        <dbReference type="EMBL" id="KAK4786346.1"/>
    </source>
</evidence>
<gene>
    <name evidence="3" type="ORF">SAY86_003035</name>
</gene>
<evidence type="ECO:0000313" key="4">
    <source>
        <dbReference type="Proteomes" id="UP001346149"/>
    </source>
</evidence>
<sequence>MEATSLELTQLSCTGLKSFNFFLKLSPYLAVSVVPGPDHKSRRGGDADPVQFQETPVDYVGNRNPVWENYTVSFDLRPYFISSQSSANSRVSGDRYVKFVVQITCPVFRSRPIGEVWIPLRELVEEFSGAPRLMNYKVKSADEVVGILHFSSTVKGKQPEGMARAASAVASRRWRTGATNNTPYDTTSNPSPWPLLPEPQPGRMPARYEDVF</sequence>
<dbReference type="Proteomes" id="UP001346149">
    <property type="component" value="Unassembled WGS sequence"/>
</dbReference>
<organism evidence="3 4">
    <name type="scientific">Trapa natans</name>
    <name type="common">Water chestnut</name>
    <dbReference type="NCBI Taxonomy" id="22666"/>
    <lineage>
        <taxon>Eukaryota</taxon>
        <taxon>Viridiplantae</taxon>
        <taxon>Streptophyta</taxon>
        <taxon>Embryophyta</taxon>
        <taxon>Tracheophyta</taxon>
        <taxon>Spermatophyta</taxon>
        <taxon>Magnoliopsida</taxon>
        <taxon>eudicotyledons</taxon>
        <taxon>Gunneridae</taxon>
        <taxon>Pentapetalae</taxon>
        <taxon>rosids</taxon>
        <taxon>malvids</taxon>
        <taxon>Myrtales</taxon>
        <taxon>Lythraceae</taxon>
        <taxon>Trapa</taxon>
    </lineage>
</organism>
<feature type="compositionally biased region" description="Pro residues" evidence="1">
    <location>
        <begin position="191"/>
        <end position="202"/>
    </location>
</feature>
<feature type="region of interest" description="Disordered" evidence="1">
    <location>
        <begin position="168"/>
        <end position="206"/>
    </location>
</feature>
<evidence type="ECO:0000259" key="2">
    <source>
        <dbReference type="PROSITE" id="PS50004"/>
    </source>
</evidence>
<protein>
    <recommendedName>
        <fullName evidence="2">C2 domain-containing protein</fullName>
    </recommendedName>
</protein>
<dbReference type="PANTHER" id="PTHR32246">
    <property type="entry name" value="INGRESSION PROTEIN FIC1"/>
    <property type="match status" value="1"/>
</dbReference>
<dbReference type="InterPro" id="IPR035892">
    <property type="entry name" value="C2_domain_sf"/>
</dbReference>
<keyword evidence="4" id="KW-1185">Reference proteome</keyword>
<comment type="caution">
    <text evidence="3">The sequence shown here is derived from an EMBL/GenBank/DDBJ whole genome shotgun (WGS) entry which is preliminary data.</text>
</comment>
<dbReference type="PROSITE" id="PS50004">
    <property type="entry name" value="C2"/>
    <property type="match status" value="1"/>
</dbReference>
<dbReference type="InterPro" id="IPR000008">
    <property type="entry name" value="C2_dom"/>
</dbReference>
<feature type="domain" description="C2" evidence="2">
    <location>
        <begin position="1"/>
        <end position="134"/>
    </location>
</feature>
<dbReference type="AlphaFoldDB" id="A0AAN7R3Y6"/>